<dbReference type="AlphaFoldDB" id="A0A2K2HDZ8"/>
<name>A0A2K2HDZ8_9BACT</name>
<gene>
    <name evidence="1" type="ORF">C2E25_01290</name>
</gene>
<dbReference type="RefSeq" id="WP_103114011.1">
    <property type="nucleotide sequence ID" value="NZ_PPFX01000002.1"/>
</dbReference>
<dbReference type="SUPFAM" id="SSF81593">
    <property type="entry name" value="Nucleotidyltransferase substrate binding subunit/domain"/>
    <property type="match status" value="1"/>
</dbReference>
<dbReference type="OrthoDB" id="9810452at2"/>
<organism evidence="1 2">
    <name type="scientific">Geothermobacter hydrogeniphilus</name>
    <dbReference type="NCBI Taxonomy" id="1969733"/>
    <lineage>
        <taxon>Bacteria</taxon>
        <taxon>Pseudomonadati</taxon>
        <taxon>Thermodesulfobacteriota</taxon>
        <taxon>Desulfuromonadia</taxon>
        <taxon>Desulfuromonadales</taxon>
        <taxon>Geothermobacteraceae</taxon>
        <taxon>Geothermobacter</taxon>
    </lineage>
</organism>
<evidence type="ECO:0000313" key="2">
    <source>
        <dbReference type="Proteomes" id="UP000236340"/>
    </source>
</evidence>
<comment type="caution">
    <text evidence="1">The sequence shown here is derived from an EMBL/GenBank/DDBJ whole genome shotgun (WGS) entry which is preliminary data.</text>
</comment>
<evidence type="ECO:0000313" key="1">
    <source>
        <dbReference type="EMBL" id="PNU21525.1"/>
    </source>
</evidence>
<dbReference type="Proteomes" id="UP000236340">
    <property type="component" value="Unassembled WGS sequence"/>
</dbReference>
<dbReference type="Gene3D" id="1.20.120.330">
    <property type="entry name" value="Nucleotidyltransferases domain 2"/>
    <property type="match status" value="1"/>
</dbReference>
<reference evidence="1 2" key="1">
    <citation type="journal article" date="2018" name="Genome Announc.">
        <title>Genome Sequence of Geothermobacter sp. HR-1 Iron Reducer from the Loihi Seamount.</title>
        <authorList>
            <person name="Smith H."/>
            <person name="Abuyen K."/>
            <person name="Tremblay J."/>
            <person name="Savalia P."/>
            <person name="Perez-Rodriguez I."/>
            <person name="Emerson D."/>
            <person name="Tully B."/>
            <person name="Amend J."/>
        </authorList>
    </citation>
    <scope>NUCLEOTIDE SEQUENCE [LARGE SCALE GENOMIC DNA]</scope>
    <source>
        <strain evidence="1 2">HR-1</strain>
    </source>
</reference>
<proteinExistence type="predicted"/>
<dbReference type="EMBL" id="PPFX01000002">
    <property type="protein sequence ID" value="PNU21525.1"/>
    <property type="molecule type" value="Genomic_DNA"/>
</dbReference>
<protein>
    <recommendedName>
        <fullName evidence="3">Nucleotidyltransferase substrate binding protein, HI0074 family</fullName>
    </recommendedName>
</protein>
<evidence type="ECO:0008006" key="3">
    <source>
        <dbReference type="Google" id="ProtNLM"/>
    </source>
</evidence>
<sequence length="79" mass="9288">MNSLTPVQKNAMIAGVILNFKFTYELCWKFLKRWMENNISSESAEGITRRQLFRLAVESRLIDDVERWMIFLLPVAGCF</sequence>
<dbReference type="InterPro" id="IPR010235">
    <property type="entry name" value="HepT"/>
</dbReference>
<accession>A0A2K2HDZ8</accession>
<dbReference type="Pfam" id="PF08780">
    <property type="entry name" value="NTase_sub_bind"/>
    <property type="match status" value="1"/>
</dbReference>